<sequence length="45" mass="5038">VQSVPSANSMKGRPRFLCSSFPMPMRSHAVYPFHLTTRGIDDESV</sequence>
<feature type="non-terminal residue" evidence="1">
    <location>
        <position position="1"/>
    </location>
</feature>
<evidence type="ECO:0000313" key="1">
    <source>
        <dbReference type="EMBL" id="CAG8224560.1"/>
    </source>
</evidence>
<organism evidence="1 2">
    <name type="scientific">Penicillium nalgiovense</name>
    <dbReference type="NCBI Taxonomy" id="60175"/>
    <lineage>
        <taxon>Eukaryota</taxon>
        <taxon>Fungi</taxon>
        <taxon>Dikarya</taxon>
        <taxon>Ascomycota</taxon>
        <taxon>Pezizomycotina</taxon>
        <taxon>Eurotiomycetes</taxon>
        <taxon>Eurotiomycetidae</taxon>
        <taxon>Eurotiales</taxon>
        <taxon>Aspergillaceae</taxon>
        <taxon>Penicillium</taxon>
    </lineage>
</organism>
<comment type="caution">
    <text evidence="1">The sequence shown here is derived from an EMBL/GenBank/DDBJ whole genome shotgun (WGS) entry which is preliminary data.</text>
</comment>
<accession>A0A9W4I5V5</accession>
<name>A0A9W4I5V5_PENNA</name>
<gene>
    <name evidence="1" type="ORF">PNAL_LOCUS8117</name>
</gene>
<protein>
    <submittedName>
        <fullName evidence="1">Uncharacterized protein</fullName>
    </submittedName>
</protein>
<dbReference type="Proteomes" id="UP001153461">
    <property type="component" value="Unassembled WGS sequence"/>
</dbReference>
<evidence type="ECO:0000313" key="2">
    <source>
        <dbReference type="Proteomes" id="UP001153461"/>
    </source>
</evidence>
<dbReference type="OrthoDB" id="92161at2759"/>
<reference evidence="1" key="1">
    <citation type="submission" date="2021-07" db="EMBL/GenBank/DDBJ databases">
        <authorList>
            <person name="Branca A.L. A."/>
        </authorList>
    </citation>
    <scope>NUCLEOTIDE SEQUENCE</scope>
</reference>
<dbReference type="EMBL" id="CAJVNV010000523">
    <property type="protein sequence ID" value="CAG8224560.1"/>
    <property type="molecule type" value="Genomic_DNA"/>
</dbReference>
<dbReference type="AlphaFoldDB" id="A0A9W4I5V5"/>
<proteinExistence type="predicted"/>